<organism evidence="14 15">
    <name type="scientific">Bogoriella caseilytica</name>
    <dbReference type="NCBI Taxonomy" id="56055"/>
    <lineage>
        <taxon>Bacteria</taxon>
        <taxon>Bacillati</taxon>
        <taxon>Actinomycetota</taxon>
        <taxon>Actinomycetes</taxon>
        <taxon>Micrococcales</taxon>
        <taxon>Bogoriellaceae</taxon>
        <taxon>Bogoriella</taxon>
    </lineage>
</organism>
<feature type="compositionally biased region" description="Basic and acidic residues" evidence="11">
    <location>
        <begin position="305"/>
        <end position="328"/>
    </location>
</feature>
<dbReference type="PROSITE" id="PS51721">
    <property type="entry name" value="G_CP"/>
    <property type="match status" value="1"/>
</dbReference>
<feature type="binding site" evidence="10">
    <location>
        <position position="274"/>
    </location>
    <ligand>
        <name>Zn(2+)</name>
        <dbReference type="ChEBI" id="CHEBI:29105"/>
    </ligand>
</feature>
<keyword evidence="2 10" id="KW-0690">Ribosome biogenesis</keyword>
<comment type="function">
    <text evidence="10">One of several proteins that assist in the late maturation steps of the functional core of the 30S ribosomal subunit. Helps release RbfA from mature subunits. May play a role in the assembly of ribosomal proteins into the subunit. Circularly permuted GTPase that catalyzes slow GTP hydrolysis, GTPase activity is stimulated by the 30S ribosomal subunit.</text>
</comment>
<evidence type="ECO:0000256" key="2">
    <source>
        <dbReference type="ARBA" id="ARBA00022517"/>
    </source>
</evidence>
<dbReference type="GO" id="GO:0046872">
    <property type="term" value="F:metal ion binding"/>
    <property type="evidence" value="ECO:0007669"/>
    <property type="project" value="UniProtKB-KW"/>
</dbReference>
<dbReference type="RefSeq" id="WP_123304041.1">
    <property type="nucleotide sequence ID" value="NZ_RKHK01000001.1"/>
</dbReference>
<keyword evidence="8 10" id="KW-0694">RNA-binding</keyword>
<feature type="binding site" evidence="10">
    <location>
        <position position="276"/>
    </location>
    <ligand>
        <name>Zn(2+)</name>
        <dbReference type="ChEBI" id="CHEBI:29105"/>
    </ligand>
</feature>
<sequence>MTGEPPLIPLRLPERLRPTQDAHGLVGRVVRVDRGRALAMDDSGRAVEIPGSASAGAELCTGDWVTWTSGEVTRLERSSVIARASRARGEGQTVAVNVDVLFLVVRAEEATRERLLQRLAAIGWDSGARPVLVISAADRATDARRREIERVVIRSAPGVEWVMTSALSGEGIEELASMLGPTTTAALLGHSGAGKSTLINSIAGANVQQTGEVRARDVKGRHTTTSRELIDLGERGYVIDTPGVRELGVLDGHSVERTFTDVAALAQSCRFSDCRHESEPGCAVLAATESGELEPGRLDDYQRLRREADHAERKAGPARRDKGREYNRLSRQYRRARGH</sequence>
<dbReference type="Pfam" id="PF03193">
    <property type="entry name" value="RsgA_GTPase"/>
    <property type="match status" value="1"/>
</dbReference>
<dbReference type="PROSITE" id="PS50936">
    <property type="entry name" value="ENGC_GTPASE"/>
    <property type="match status" value="1"/>
</dbReference>
<dbReference type="Gene3D" id="3.40.50.300">
    <property type="entry name" value="P-loop containing nucleotide triphosphate hydrolases"/>
    <property type="match status" value="1"/>
</dbReference>
<dbReference type="Proteomes" id="UP000280668">
    <property type="component" value="Unassembled WGS sequence"/>
</dbReference>
<keyword evidence="4 10" id="KW-0699">rRNA-binding</keyword>
<dbReference type="GO" id="GO:0019843">
    <property type="term" value="F:rRNA binding"/>
    <property type="evidence" value="ECO:0007669"/>
    <property type="project" value="UniProtKB-KW"/>
</dbReference>
<dbReference type="PANTHER" id="PTHR32120:SF10">
    <property type="entry name" value="SMALL RIBOSOMAL SUBUNIT BIOGENESIS GTPASE RSGA"/>
    <property type="match status" value="1"/>
</dbReference>
<keyword evidence="6 10" id="KW-0378">Hydrolase</keyword>
<dbReference type="GO" id="GO:0042274">
    <property type="term" value="P:ribosomal small subunit biogenesis"/>
    <property type="evidence" value="ECO:0007669"/>
    <property type="project" value="UniProtKB-UniRule"/>
</dbReference>
<gene>
    <name evidence="10" type="primary">rsgA</name>
    <name evidence="14" type="ORF">EDD31_2032</name>
</gene>
<evidence type="ECO:0000256" key="10">
    <source>
        <dbReference type="HAMAP-Rule" id="MF_01820"/>
    </source>
</evidence>
<dbReference type="InterPro" id="IPR027417">
    <property type="entry name" value="P-loop_NTPase"/>
</dbReference>
<feature type="binding site" evidence="10">
    <location>
        <position position="269"/>
    </location>
    <ligand>
        <name>Zn(2+)</name>
        <dbReference type="ChEBI" id="CHEBI:29105"/>
    </ligand>
</feature>
<dbReference type="EC" id="3.6.1.-" evidence="10"/>
<proteinExistence type="inferred from homology"/>
<dbReference type="PANTHER" id="PTHR32120">
    <property type="entry name" value="SMALL RIBOSOMAL SUBUNIT BIOGENESIS GTPASE RSGA"/>
    <property type="match status" value="1"/>
</dbReference>
<dbReference type="NCBIfam" id="TIGR00157">
    <property type="entry name" value="ribosome small subunit-dependent GTPase A"/>
    <property type="match status" value="1"/>
</dbReference>
<keyword evidence="3 10" id="KW-0479">Metal-binding</keyword>
<evidence type="ECO:0000256" key="8">
    <source>
        <dbReference type="ARBA" id="ARBA00022884"/>
    </source>
</evidence>
<dbReference type="OrthoDB" id="9809485at2"/>
<keyword evidence="7 10" id="KW-0862">Zinc</keyword>
<keyword evidence="15" id="KW-1185">Reference proteome</keyword>
<evidence type="ECO:0000256" key="3">
    <source>
        <dbReference type="ARBA" id="ARBA00022723"/>
    </source>
</evidence>
<comment type="similarity">
    <text evidence="10">Belongs to the TRAFAC class YlqF/YawG GTPase family. RsgA subfamily.</text>
</comment>
<comment type="cofactor">
    <cofactor evidence="10">
        <name>Zn(2+)</name>
        <dbReference type="ChEBI" id="CHEBI:29105"/>
    </cofactor>
    <text evidence="10">Binds 1 zinc ion per subunit.</text>
</comment>
<evidence type="ECO:0000313" key="15">
    <source>
        <dbReference type="Proteomes" id="UP000280668"/>
    </source>
</evidence>
<evidence type="ECO:0000259" key="13">
    <source>
        <dbReference type="PROSITE" id="PS51721"/>
    </source>
</evidence>
<dbReference type="CDD" id="cd01854">
    <property type="entry name" value="YjeQ_EngC"/>
    <property type="match status" value="1"/>
</dbReference>
<evidence type="ECO:0000256" key="4">
    <source>
        <dbReference type="ARBA" id="ARBA00022730"/>
    </source>
</evidence>
<dbReference type="InterPro" id="IPR010914">
    <property type="entry name" value="RsgA_GTPase_dom"/>
</dbReference>
<evidence type="ECO:0000259" key="12">
    <source>
        <dbReference type="PROSITE" id="PS50936"/>
    </source>
</evidence>
<keyword evidence="9 10" id="KW-0342">GTP-binding</keyword>
<dbReference type="SUPFAM" id="SSF52540">
    <property type="entry name" value="P-loop containing nucleoside triphosphate hydrolases"/>
    <property type="match status" value="1"/>
</dbReference>
<dbReference type="HAMAP" id="MF_01820">
    <property type="entry name" value="GTPase_RsgA"/>
    <property type="match status" value="1"/>
</dbReference>
<feature type="domain" description="CP-type G" evidence="13">
    <location>
        <begin position="88"/>
        <end position="247"/>
    </location>
</feature>
<evidence type="ECO:0000256" key="6">
    <source>
        <dbReference type="ARBA" id="ARBA00022801"/>
    </source>
</evidence>
<dbReference type="Gene3D" id="1.10.40.50">
    <property type="entry name" value="Probable gtpase engc, domain 3"/>
    <property type="match status" value="1"/>
</dbReference>
<evidence type="ECO:0000313" key="14">
    <source>
        <dbReference type="EMBL" id="ROR73645.1"/>
    </source>
</evidence>
<feature type="domain" description="EngC GTPase" evidence="12">
    <location>
        <begin position="96"/>
        <end position="245"/>
    </location>
</feature>
<evidence type="ECO:0000256" key="5">
    <source>
        <dbReference type="ARBA" id="ARBA00022741"/>
    </source>
</evidence>
<accession>A0A3N2BEK0</accession>
<dbReference type="InterPro" id="IPR004881">
    <property type="entry name" value="Ribosome_biogen_GTPase_RsgA"/>
</dbReference>
<dbReference type="GO" id="GO:0005737">
    <property type="term" value="C:cytoplasm"/>
    <property type="evidence" value="ECO:0007669"/>
    <property type="project" value="UniProtKB-SubCell"/>
</dbReference>
<feature type="region of interest" description="Disordered" evidence="11">
    <location>
        <begin position="305"/>
        <end position="339"/>
    </location>
</feature>
<feature type="binding site" evidence="10">
    <location>
        <position position="282"/>
    </location>
    <ligand>
        <name>Zn(2+)</name>
        <dbReference type="ChEBI" id="CHEBI:29105"/>
    </ligand>
</feature>
<reference evidence="14 15" key="1">
    <citation type="submission" date="2018-11" db="EMBL/GenBank/DDBJ databases">
        <title>Sequencing the genomes of 1000 actinobacteria strains.</title>
        <authorList>
            <person name="Klenk H.-P."/>
        </authorList>
    </citation>
    <scope>NUCLEOTIDE SEQUENCE [LARGE SCALE GENOMIC DNA]</scope>
    <source>
        <strain evidence="14 15">DSM 11294</strain>
    </source>
</reference>
<dbReference type="AlphaFoldDB" id="A0A3N2BEK0"/>
<dbReference type="GO" id="GO:0005525">
    <property type="term" value="F:GTP binding"/>
    <property type="evidence" value="ECO:0007669"/>
    <property type="project" value="UniProtKB-UniRule"/>
</dbReference>
<name>A0A3N2BEK0_9MICO</name>
<protein>
    <recommendedName>
        <fullName evidence="10">Small ribosomal subunit biogenesis GTPase RsgA</fullName>
        <ecNumber evidence="10">3.6.1.-</ecNumber>
    </recommendedName>
</protein>
<evidence type="ECO:0000256" key="7">
    <source>
        <dbReference type="ARBA" id="ARBA00022833"/>
    </source>
</evidence>
<comment type="caution">
    <text evidence="14">The sequence shown here is derived from an EMBL/GenBank/DDBJ whole genome shotgun (WGS) entry which is preliminary data.</text>
</comment>
<dbReference type="EMBL" id="RKHK01000001">
    <property type="protein sequence ID" value="ROR73645.1"/>
    <property type="molecule type" value="Genomic_DNA"/>
</dbReference>
<evidence type="ECO:0000256" key="1">
    <source>
        <dbReference type="ARBA" id="ARBA00022490"/>
    </source>
</evidence>
<dbReference type="GO" id="GO:0003924">
    <property type="term" value="F:GTPase activity"/>
    <property type="evidence" value="ECO:0007669"/>
    <property type="project" value="UniProtKB-UniRule"/>
</dbReference>
<comment type="subcellular location">
    <subcellularLocation>
        <location evidence="10">Cytoplasm</location>
    </subcellularLocation>
</comment>
<comment type="caution">
    <text evidence="10">Lacks conserved residue(s) required for the propagation of feature annotation.</text>
</comment>
<evidence type="ECO:0000256" key="9">
    <source>
        <dbReference type="ARBA" id="ARBA00023134"/>
    </source>
</evidence>
<dbReference type="InterPro" id="IPR030378">
    <property type="entry name" value="G_CP_dom"/>
</dbReference>
<keyword evidence="1 10" id="KW-0963">Cytoplasm</keyword>
<feature type="binding site" evidence="10">
    <location>
        <begin position="189"/>
        <end position="197"/>
    </location>
    <ligand>
        <name>GTP</name>
        <dbReference type="ChEBI" id="CHEBI:37565"/>
    </ligand>
</feature>
<comment type="subunit">
    <text evidence="10">Monomer. Associates with 30S ribosomal subunit, binds 16S rRNA.</text>
</comment>
<keyword evidence="5 10" id="KW-0547">Nucleotide-binding</keyword>
<evidence type="ECO:0000256" key="11">
    <source>
        <dbReference type="SAM" id="MobiDB-lite"/>
    </source>
</evidence>